<dbReference type="Pfam" id="PF13604">
    <property type="entry name" value="AAA_30"/>
    <property type="match status" value="1"/>
</dbReference>
<proteinExistence type="predicted"/>
<dbReference type="EMBL" id="BAAAZG010000001">
    <property type="protein sequence ID" value="GAA4053633.1"/>
    <property type="molecule type" value="Genomic_DNA"/>
</dbReference>
<dbReference type="InterPro" id="IPR050534">
    <property type="entry name" value="Coronavir_polyprotein_1ab"/>
</dbReference>
<dbReference type="Pfam" id="PF13538">
    <property type="entry name" value="UvrD_C_2"/>
    <property type="match status" value="1"/>
</dbReference>
<dbReference type="Gene3D" id="2.30.30.940">
    <property type="match status" value="1"/>
</dbReference>
<dbReference type="InterPro" id="IPR027417">
    <property type="entry name" value="P-loop_NTPase"/>
</dbReference>
<name>A0ABP7UUZ7_9ACTN</name>
<sequence length="1253" mass="138747">MHLSVRVPWHDSGWDGSVCRDPLSNASCILLQTVSERREDDYEVSHAGKSLTDVEAHRIGCIAERGTFLSPDPYVVQRKHPYEFNAALRGRLKAVDQVVPAYGVHATPYFWLNRDNLTAVLRDFDVAYEAEREEAVDEALGFSPEWVIHGDNQQALIERFFADVSATGGSLIFFYAKHSPLDGSRTDGPLLVGAASITDLELPGYWPTDGATAFPNYMWETTVRHSLRPEGHGGILLPVAELARRDAEGEDVADALAWAPATGGREFAYVTEHVSHDRAISALERLFTAAMRCRELGIEVPQRSLDWVSERIGEMWTMRGPAPGLGAVLSALTVPYGQVVARVIARHTPEDTDPWDVFQAAVENPSAIPEVREWIPQTLTLVWRQLDDERISALKLLSRFQLTSEQAAALFTRDTELEFEFRDLLEDPYLAHICTANGRTPVPFDVVDRGCFPSAAIRARFPVSESSAMTDRSDERRIQALLVDLLERRAAKGDTLLPLPDALDSVKEMPLTEECPVTEPILSAHGLHPDQLPYDPDNPFWPPIVGTKLQDGTPAFKLSRLESVARLIRDTVKSRLAQPRMVVPDGLENVLDDVLPDHSPDSADDEDAEARARREKKAALAEMYAAPLSVLNGRAGTGKTTLIKALVAQKEVRDRGVLLLAPTGKARVQLQTKVEHPAQTIAQFLSKHGRYDAKTGTYLVKDRPIAPRYGTVVVDESSMLTEEQFASLLSALGSPDRLILVGDPRQLPPIGAGRPFVDLITKLTEDADVPRFPKVGEGYAELTELRRQKGGEVRDDLKLAAWFSGDELPQGYEEVWHRLRAGTEMETLAAVPWDSLRPTEVVDRTLASELGVSPGAPSAFERSYGGRLNGKWVTFPKGKGGAAESSENWQILSPVRGHAWGTTEVNRHLKRKHRSRALQEALLPNWKRTTPKPIGPEQIVLGDKVLNNVNGRCKPYPPESGLGYVANGEIGVVVGQVGKQGTQPRWTNVEFSSQLGATYGYRGEGDDNPTLELAWAITIHKSQGSEFGKVFVLLPRATRSLSREMLYTALTRQKDRVVLMHEGPLDDLLDLSISTGSETARRLTDLFFPPDPLPVQFPDGTPTGRLDRRLIHAAANGVLVRSKNEVIVANILEKLVPGRWQYEHPLTLNGKTLRPDFTIVAPDGRTLYWEHLGMLQKESYRESWQRKEDWYRSGGVLPHEEGGGPQGTLICTNDLNGVDVDGWTEQARAAIGPIAPPVPIPTKKKVVRRKKPD</sequence>
<reference evidence="3" key="1">
    <citation type="journal article" date="2019" name="Int. J. Syst. Evol. Microbiol.">
        <title>The Global Catalogue of Microorganisms (GCM) 10K type strain sequencing project: providing services to taxonomists for standard genome sequencing and annotation.</title>
        <authorList>
            <consortium name="The Broad Institute Genomics Platform"/>
            <consortium name="The Broad Institute Genome Sequencing Center for Infectious Disease"/>
            <person name="Wu L."/>
            <person name="Ma J."/>
        </authorList>
    </citation>
    <scope>NUCLEOTIDE SEQUENCE [LARGE SCALE GENOMIC DNA]</scope>
    <source>
        <strain evidence="3">JCM 16702</strain>
    </source>
</reference>
<dbReference type="InterPro" id="IPR027785">
    <property type="entry name" value="UvrD-like_helicase_C"/>
</dbReference>
<dbReference type="CDD" id="cd18809">
    <property type="entry name" value="SF1_C_RecD"/>
    <property type="match status" value="1"/>
</dbReference>
<keyword evidence="3" id="KW-1185">Reference proteome</keyword>
<dbReference type="SUPFAM" id="SSF52540">
    <property type="entry name" value="P-loop containing nucleoside triphosphate hydrolases"/>
    <property type="match status" value="2"/>
</dbReference>
<dbReference type="Gene3D" id="3.40.50.300">
    <property type="entry name" value="P-loop containing nucleotide triphosphate hydrolases"/>
    <property type="match status" value="2"/>
</dbReference>
<feature type="domain" description="UvrD-like helicase C-terminal" evidence="1">
    <location>
        <begin position="1013"/>
        <end position="1060"/>
    </location>
</feature>
<protein>
    <recommendedName>
        <fullName evidence="1">UvrD-like helicase C-terminal domain-containing protein</fullName>
    </recommendedName>
</protein>
<dbReference type="Proteomes" id="UP001500683">
    <property type="component" value="Unassembled WGS sequence"/>
</dbReference>
<evidence type="ECO:0000259" key="1">
    <source>
        <dbReference type="Pfam" id="PF13538"/>
    </source>
</evidence>
<gene>
    <name evidence="2" type="ORF">GCM10022214_00160</name>
</gene>
<accession>A0ABP7UUZ7</accession>
<comment type="caution">
    <text evidence="2">The sequence shown here is derived from an EMBL/GenBank/DDBJ whole genome shotgun (WGS) entry which is preliminary data.</text>
</comment>
<evidence type="ECO:0000313" key="2">
    <source>
        <dbReference type="EMBL" id="GAA4053633.1"/>
    </source>
</evidence>
<evidence type="ECO:0000313" key="3">
    <source>
        <dbReference type="Proteomes" id="UP001500683"/>
    </source>
</evidence>
<dbReference type="CDD" id="cd17933">
    <property type="entry name" value="DEXSc_RecD-like"/>
    <property type="match status" value="1"/>
</dbReference>
<organism evidence="2 3">
    <name type="scientific">Actinomadura miaoliensis</name>
    <dbReference type="NCBI Taxonomy" id="430685"/>
    <lineage>
        <taxon>Bacteria</taxon>
        <taxon>Bacillati</taxon>
        <taxon>Actinomycetota</taxon>
        <taxon>Actinomycetes</taxon>
        <taxon>Streptosporangiales</taxon>
        <taxon>Thermomonosporaceae</taxon>
        <taxon>Actinomadura</taxon>
    </lineage>
</organism>
<dbReference type="PANTHER" id="PTHR43788">
    <property type="entry name" value="DNA2/NAM7 HELICASE FAMILY MEMBER"/>
    <property type="match status" value="1"/>
</dbReference>